<organism evidence="2 3">
    <name type="scientific">Tenggerimyces flavus</name>
    <dbReference type="NCBI Taxonomy" id="1708749"/>
    <lineage>
        <taxon>Bacteria</taxon>
        <taxon>Bacillati</taxon>
        <taxon>Actinomycetota</taxon>
        <taxon>Actinomycetes</taxon>
        <taxon>Propionibacteriales</taxon>
        <taxon>Nocardioidaceae</taxon>
        <taxon>Tenggerimyces</taxon>
    </lineage>
</organism>
<evidence type="ECO:0000313" key="3">
    <source>
        <dbReference type="Proteomes" id="UP001595699"/>
    </source>
</evidence>
<dbReference type="PIRSF" id="PIRSF005384">
    <property type="entry name" value="RpiB_LacA_B"/>
    <property type="match status" value="1"/>
</dbReference>
<dbReference type="GO" id="GO:0016853">
    <property type="term" value="F:isomerase activity"/>
    <property type="evidence" value="ECO:0007669"/>
    <property type="project" value="UniProtKB-KW"/>
</dbReference>
<dbReference type="PANTHER" id="PTHR30345">
    <property type="entry name" value="RIBOSE-5-PHOSPHATE ISOMERASE B"/>
    <property type="match status" value="1"/>
</dbReference>
<dbReference type="PANTHER" id="PTHR30345:SF2">
    <property type="entry name" value="SUGAR-PHOSPHATE ISOMERASE, RPIB_LACA_LACB FAMILY"/>
    <property type="match status" value="1"/>
</dbReference>
<comment type="caution">
    <text evidence="2">The sequence shown here is derived from an EMBL/GenBank/DDBJ whole genome shotgun (WGS) entry which is preliminary data.</text>
</comment>
<protein>
    <submittedName>
        <fullName evidence="2">RpiB/LacA/LacB family sugar-phosphate isomerase</fullName>
    </submittedName>
</protein>
<name>A0ABV7YJ00_9ACTN</name>
<dbReference type="Gene3D" id="3.40.1400.10">
    <property type="entry name" value="Sugar-phosphate isomerase, RpiB/LacA/LacB"/>
    <property type="match status" value="1"/>
</dbReference>
<evidence type="ECO:0000313" key="2">
    <source>
        <dbReference type="EMBL" id="MFC3764050.1"/>
    </source>
</evidence>
<keyword evidence="3" id="KW-1185">Reference proteome</keyword>
<accession>A0ABV7YJ00</accession>
<gene>
    <name evidence="2" type="ORF">ACFOUW_24665</name>
</gene>
<reference evidence="3" key="1">
    <citation type="journal article" date="2019" name="Int. J. Syst. Evol. Microbiol.">
        <title>The Global Catalogue of Microorganisms (GCM) 10K type strain sequencing project: providing services to taxonomists for standard genome sequencing and annotation.</title>
        <authorList>
            <consortium name="The Broad Institute Genomics Platform"/>
            <consortium name="The Broad Institute Genome Sequencing Center for Infectious Disease"/>
            <person name="Wu L."/>
            <person name="Ma J."/>
        </authorList>
    </citation>
    <scope>NUCLEOTIDE SEQUENCE [LARGE SCALE GENOMIC DNA]</scope>
    <source>
        <strain evidence="3">CGMCC 4.7241</strain>
    </source>
</reference>
<dbReference type="InterPro" id="IPR036569">
    <property type="entry name" value="RpiB_LacA_LacB_sf"/>
</dbReference>
<dbReference type="InterPro" id="IPR003500">
    <property type="entry name" value="RpiB_LacA_LacB"/>
</dbReference>
<keyword evidence="2" id="KW-0413">Isomerase</keyword>
<comment type="similarity">
    <text evidence="1">Belongs to the LacAB/RpiB family.</text>
</comment>
<dbReference type="EMBL" id="JBHRZH010000022">
    <property type="protein sequence ID" value="MFC3764050.1"/>
    <property type="molecule type" value="Genomic_DNA"/>
</dbReference>
<evidence type="ECO:0000256" key="1">
    <source>
        <dbReference type="ARBA" id="ARBA00008754"/>
    </source>
</evidence>
<dbReference type="RefSeq" id="WP_275577053.1">
    <property type="nucleotide sequence ID" value="NZ_JAFBCM010000001.1"/>
</dbReference>
<dbReference type="NCBIfam" id="TIGR00689">
    <property type="entry name" value="rpiB_lacA_lacB"/>
    <property type="match status" value="1"/>
</dbReference>
<dbReference type="Pfam" id="PF02502">
    <property type="entry name" value="LacAB_rpiB"/>
    <property type="match status" value="1"/>
</dbReference>
<dbReference type="SUPFAM" id="SSF89623">
    <property type="entry name" value="Ribose/Galactose isomerase RpiB/AlsB"/>
    <property type="match status" value="1"/>
</dbReference>
<sequence length="145" mass="15192">MRVSLSSDMPDGIASVLASEITNRGHSVLLHGALTAEDRADWAWSASAAARDVATGHADQAIVCCWTGTGASIAANKVPGVRAALCADAYTATGARKWNDANVLALSVRATSVPLLIEILDAWFAEESSSDQTDDRANIDHVDDI</sequence>
<dbReference type="Proteomes" id="UP001595699">
    <property type="component" value="Unassembled WGS sequence"/>
</dbReference>
<proteinExistence type="inferred from homology"/>